<protein>
    <submittedName>
        <fullName evidence="2">Uncharacterized protein</fullName>
    </submittedName>
</protein>
<evidence type="ECO:0000313" key="2">
    <source>
        <dbReference type="EMBL" id="GAA2677971.1"/>
    </source>
</evidence>
<proteinExistence type="predicted"/>
<comment type="caution">
    <text evidence="2">The sequence shown here is derived from an EMBL/GenBank/DDBJ whole genome shotgun (WGS) entry which is preliminary data.</text>
</comment>
<sequence length="128" mass="13679">MTSRDGLGLDEHHAQHACGRPSLKSREPQDLTVSVSHHGPPPRDLPHVHGEFVVARVQHAVAGAHTWLAASVAGPAPHNDSAADTRHSPTTLLTAAGPRTTMEILAHSQRAIPMNTYATSSRTRSARQ</sequence>
<organism evidence="2 3">
    <name type="scientific">Streptomyces lunalinharesii</name>
    <dbReference type="NCBI Taxonomy" id="333384"/>
    <lineage>
        <taxon>Bacteria</taxon>
        <taxon>Bacillati</taxon>
        <taxon>Actinomycetota</taxon>
        <taxon>Actinomycetes</taxon>
        <taxon>Kitasatosporales</taxon>
        <taxon>Streptomycetaceae</taxon>
        <taxon>Streptomyces</taxon>
    </lineage>
</organism>
<accession>A0ABN3SI73</accession>
<dbReference type="Proteomes" id="UP001500994">
    <property type="component" value="Unassembled WGS sequence"/>
</dbReference>
<reference evidence="2 3" key="1">
    <citation type="journal article" date="2019" name="Int. J. Syst. Evol. Microbiol.">
        <title>The Global Catalogue of Microorganisms (GCM) 10K type strain sequencing project: providing services to taxonomists for standard genome sequencing and annotation.</title>
        <authorList>
            <consortium name="The Broad Institute Genomics Platform"/>
            <consortium name="The Broad Institute Genome Sequencing Center for Infectious Disease"/>
            <person name="Wu L."/>
            <person name="Ma J."/>
        </authorList>
    </citation>
    <scope>NUCLEOTIDE SEQUENCE [LARGE SCALE GENOMIC DNA]</scope>
    <source>
        <strain evidence="2 3">JCM 16374</strain>
    </source>
</reference>
<feature type="region of interest" description="Disordered" evidence="1">
    <location>
        <begin position="1"/>
        <end position="47"/>
    </location>
</feature>
<evidence type="ECO:0000313" key="3">
    <source>
        <dbReference type="Proteomes" id="UP001500994"/>
    </source>
</evidence>
<gene>
    <name evidence="2" type="ORF">GCM10009864_57140</name>
</gene>
<keyword evidence="3" id="KW-1185">Reference proteome</keyword>
<dbReference type="EMBL" id="BAAARK010000022">
    <property type="protein sequence ID" value="GAA2677971.1"/>
    <property type="molecule type" value="Genomic_DNA"/>
</dbReference>
<name>A0ABN3SI73_9ACTN</name>
<evidence type="ECO:0000256" key="1">
    <source>
        <dbReference type="SAM" id="MobiDB-lite"/>
    </source>
</evidence>